<name>S5NDY6_LIMRT</name>
<reference evidence="1 2" key="1">
    <citation type="journal article" date="2014" name="Genome Announc.">
        <title>Complete Genome Sequences of Lactobacillus johnsonii Strain N6.2 and Lactobacillus reuteri Strain TD1.</title>
        <authorList>
            <person name="Leonard M.T."/>
            <person name="Valladares R.B."/>
            <person name="Ardissone A."/>
            <person name="Gonzalez C.F."/>
            <person name="Lorca G.L."/>
            <person name="Triplett E.W."/>
        </authorList>
    </citation>
    <scope>NUCLEOTIDE SEQUENCE [LARGE SCALE GENOMIC DNA]</scope>
    <source>
        <strain evidence="1 2">TD1</strain>
    </source>
</reference>
<dbReference type="HOGENOM" id="CLU_3081201_0_0_9"/>
<protein>
    <recommendedName>
        <fullName evidence="3">Transposase</fullName>
    </recommendedName>
</protein>
<dbReference type="Proteomes" id="UP000015085">
    <property type="component" value="Chromosome"/>
</dbReference>
<dbReference type="AlphaFoldDB" id="S5NDY6"/>
<evidence type="ECO:0008006" key="3">
    <source>
        <dbReference type="Google" id="ProtNLM"/>
    </source>
</evidence>
<dbReference type="EMBL" id="CP006603">
    <property type="protein sequence ID" value="AGR65004.1"/>
    <property type="molecule type" value="Genomic_DNA"/>
</dbReference>
<accession>S5NDY6</accession>
<gene>
    <name evidence="1" type="ORF">N134_02320</name>
</gene>
<evidence type="ECO:0000313" key="1">
    <source>
        <dbReference type="EMBL" id="AGR65004.1"/>
    </source>
</evidence>
<proteinExistence type="predicted"/>
<evidence type="ECO:0000313" key="2">
    <source>
        <dbReference type="Proteomes" id="UP000015085"/>
    </source>
</evidence>
<dbReference type="PATRIC" id="fig|1358027.3.peg.451"/>
<dbReference type="RefSeq" id="WP_019253934.1">
    <property type="nucleotide sequence ID" value="NC_021872.1"/>
</dbReference>
<dbReference type="KEGG" id="lrr:N134_02320"/>
<organism evidence="1 2">
    <name type="scientific">Limosilactobacillus reuteri TD1</name>
    <dbReference type="NCBI Taxonomy" id="1358027"/>
    <lineage>
        <taxon>Bacteria</taxon>
        <taxon>Bacillati</taxon>
        <taxon>Bacillota</taxon>
        <taxon>Bacilli</taxon>
        <taxon>Lactobacillales</taxon>
        <taxon>Lactobacillaceae</taxon>
        <taxon>Limosilactobacillus</taxon>
    </lineage>
</organism>
<sequence>MNNKPYSSKKWRGTLEELKLGLKSHEPLTHAQQVENANFLARIEKIVKSKDK</sequence>